<organism evidence="1 2">
    <name type="scientific">Knipowitschia caucasica</name>
    <name type="common">Caucasian dwarf goby</name>
    <name type="synonym">Pomatoschistus caucasicus</name>
    <dbReference type="NCBI Taxonomy" id="637954"/>
    <lineage>
        <taxon>Eukaryota</taxon>
        <taxon>Metazoa</taxon>
        <taxon>Chordata</taxon>
        <taxon>Craniata</taxon>
        <taxon>Vertebrata</taxon>
        <taxon>Euteleostomi</taxon>
        <taxon>Actinopterygii</taxon>
        <taxon>Neopterygii</taxon>
        <taxon>Teleostei</taxon>
        <taxon>Neoteleostei</taxon>
        <taxon>Acanthomorphata</taxon>
        <taxon>Gobiaria</taxon>
        <taxon>Gobiiformes</taxon>
        <taxon>Gobioidei</taxon>
        <taxon>Gobiidae</taxon>
        <taxon>Gobiinae</taxon>
        <taxon>Knipowitschia</taxon>
    </lineage>
</organism>
<accession>A0AAV2LYM6</accession>
<gene>
    <name evidence="1" type="ORF">KC01_LOCUS33409</name>
</gene>
<sequence length="97" mass="10295">MLGGCYSGVAICRKATSSHESLAAVFPNLPITYLQAEARAISQAAQGEASRNPDTKSRTSPVYENMFVALWSVATETSVKDWVQSLAYVGEAAVLPG</sequence>
<evidence type="ECO:0000313" key="1">
    <source>
        <dbReference type="EMBL" id="CAL1606174.1"/>
    </source>
</evidence>
<evidence type="ECO:0000313" key="2">
    <source>
        <dbReference type="Proteomes" id="UP001497482"/>
    </source>
</evidence>
<keyword evidence="2" id="KW-1185">Reference proteome</keyword>
<dbReference type="Proteomes" id="UP001497482">
    <property type="component" value="Chromosome 5"/>
</dbReference>
<protein>
    <submittedName>
        <fullName evidence="1">Uncharacterized protein</fullName>
    </submittedName>
</protein>
<dbReference type="EMBL" id="OZ035827">
    <property type="protein sequence ID" value="CAL1606174.1"/>
    <property type="molecule type" value="Genomic_DNA"/>
</dbReference>
<dbReference type="AlphaFoldDB" id="A0AAV2LYM6"/>
<reference evidence="1 2" key="1">
    <citation type="submission" date="2024-04" db="EMBL/GenBank/DDBJ databases">
        <authorList>
            <person name="Waldvogel A.-M."/>
            <person name="Schoenle A."/>
        </authorList>
    </citation>
    <scope>NUCLEOTIDE SEQUENCE [LARGE SCALE GENOMIC DNA]</scope>
</reference>
<proteinExistence type="predicted"/>
<name>A0AAV2LYM6_KNICA</name>